<proteinExistence type="predicted"/>
<gene>
    <name evidence="2" type="ORF">MVEN_00321800</name>
</gene>
<dbReference type="AlphaFoldDB" id="A0A8H7DA57"/>
<feature type="region of interest" description="Disordered" evidence="1">
    <location>
        <begin position="37"/>
        <end position="85"/>
    </location>
</feature>
<dbReference type="InterPro" id="IPR046521">
    <property type="entry name" value="DUF6698"/>
</dbReference>
<evidence type="ECO:0000313" key="3">
    <source>
        <dbReference type="Proteomes" id="UP000620124"/>
    </source>
</evidence>
<sequence length="361" mass="38982">MSSTTSDILAPSNAANQPSTAQLVAQVEALTRIVESSVVQSKTATVTNRKKRSAPDENDPESAQKATLRSDDEEHKETEVEKRLTESWNPLKDTIPGFSEDMIGLAGKRQLRKHVCSELQGGLRGARGDDTNSLKAPIGDYVKPLPVLSDSGEPLPVSVLKFSASGTKADRGHPATEETYTRIRNGEIVVLGTEMPYLMYRDGHVYNPDDMEDGLLEGSTLFAVAKHIYQGPSTALKHDGFTRGKAGNAALNGITALTGHDVAYVAVQARFGLLSQDQWGHMDGNFSYRDFYWSIVDLLKGEEGQEIIDRFNMKVFGTKSSSKKSAPVVAAGPSDFEVLEAQRAAKRARKIAAAAASSAAV</sequence>
<evidence type="ECO:0000313" key="2">
    <source>
        <dbReference type="EMBL" id="KAF7364528.1"/>
    </source>
</evidence>
<feature type="compositionally biased region" description="Basic and acidic residues" evidence="1">
    <location>
        <begin position="68"/>
        <end position="85"/>
    </location>
</feature>
<comment type="caution">
    <text evidence="2">The sequence shown here is derived from an EMBL/GenBank/DDBJ whole genome shotgun (WGS) entry which is preliminary data.</text>
</comment>
<feature type="compositionally biased region" description="Polar residues" evidence="1">
    <location>
        <begin position="37"/>
        <end position="47"/>
    </location>
</feature>
<protein>
    <submittedName>
        <fullName evidence="2">Uncharacterized protein</fullName>
    </submittedName>
</protein>
<name>A0A8H7DA57_9AGAR</name>
<evidence type="ECO:0000256" key="1">
    <source>
        <dbReference type="SAM" id="MobiDB-lite"/>
    </source>
</evidence>
<organism evidence="2 3">
    <name type="scientific">Mycena venus</name>
    <dbReference type="NCBI Taxonomy" id="2733690"/>
    <lineage>
        <taxon>Eukaryota</taxon>
        <taxon>Fungi</taxon>
        <taxon>Dikarya</taxon>
        <taxon>Basidiomycota</taxon>
        <taxon>Agaricomycotina</taxon>
        <taxon>Agaricomycetes</taxon>
        <taxon>Agaricomycetidae</taxon>
        <taxon>Agaricales</taxon>
        <taxon>Marasmiineae</taxon>
        <taxon>Mycenaceae</taxon>
        <taxon>Mycena</taxon>
    </lineage>
</organism>
<feature type="region of interest" description="Disordered" evidence="1">
    <location>
        <begin position="1"/>
        <end position="20"/>
    </location>
</feature>
<dbReference type="OrthoDB" id="3160134at2759"/>
<dbReference type="Proteomes" id="UP000620124">
    <property type="component" value="Unassembled WGS sequence"/>
</dbReference>
<dbReference type="EMBL" id="JACAZI010000003">
    <property type="protein sequence ID" value="KAF7364528.1"/>
    <property type="molecule type" value="Genomic_DNA"/>
</dbReference>
<accession>A0A8H7DA57</accession>
<keyword evidence="3" id="KW-1185">Reference proteome</keyword>
<dbReference type="Pfam" id="PF20414">
    <property type="entry name" value="DUF6698"/>
    <property type="match status" value="1"/>
</dbReference>
<reference evidence="2" key="1">
    <citation type="submission" date="2020-05" db="EMBL/GenBank/DDBJ databases">
        <title>Mycena genomes resolve the evolution of fungal bioluminescence.</title>
        <authorList>
            <person name="Tsai I.J."/>
        </authorList>
    </citation>
    <scope>NUCLEOTIDE SEQUENCE</scope>
    <source>
        <strain evidence="2">CCC161011</strain>
    </source>
</reference>